<keyword evidence="4 7" id="KW-0418">Kinase</keyword>
<proteinExistence type="predicted"/>
<accession>A0A934S302</accession>
<dbReference type="GO" id="GO:0000155">
    <property type="term" value="F:phosphorelay sensor kinase activity"/>
    <property type="evidence" value="ECO:0007669"/>
    <property type="project" value="InterPro"/>
</dbReference>
<name>A0A934S302_9BACT</name>
<dbReference type="InterPro" id="IPR036097">
    <property type="entry name" value="HisK_dim/P_sf"/>
</dbReference>
<reference evidence="7" key="1">
    <citation type="submission" date="2021-01" db="EMBL/GenBank/DDBJ databases">
        <title>Modified the classification status of verrucomicrobia.</title>
        <authorList>
            <person name="Feng X."/>
        </authorList>
    </citation>
    <scope>NUCLEOTIDE SEQUENCE</scope>
    <source>
        <strain evidence="7">KCTC 13126</strain>
    </source>
</reference>
<dbReference type="EMBL" id="JAENIL010000078">
    <property type="protein sequence ID" value="MBK1880260.1"/>
    <property type="molecule type" value="Genomic_DNA"/>
</dbReference>
<evidence type="ECO:0000256" key="4">
    <source>
        <dbReference type="ARBA" id="ARBA00022777"/>
    </source>
</evidence>
<dbReference type="RefSeq" id="WP_200359031.1">
    <property type="nucleotide sequence ID" value="NZ_JAENIL010000078.1"/>
</dbReference>
<dbReference type="AlphaFoldDB" id="A0A934S302"/>
<dbReference type="InterPro" id="IPR005467">
    <property type="entry name" value="His_kinase_dom"/>
</dbReference>
<dbReference type="SUPFAM" id="SSF55874">
    <property type="entry name" value="ATPase domain of HSP90 chaperone/DNA topoisomerase II/histidine kinase"/>
    <property type="match status" value="1"/>
</dbReference>
<dbReference type="SUPFAM" id="SSF47384">
    <property type="entry name" value="Homodimeric domain of signal transducing histidine kinase"/>
    <property type="match status" value="1"/>
</dbReference>
<dbReference type="SMART" id="SM00387">
    <property type="entry name" value="HATPase_c"/>
    <property type="match status" value="1"/>
</dbReference>
<evidence type="ECO:0000259" key="6">
    <source>
        <dbReference type="PROSITE" id="PS50109"/>
    </source>
</evidence>
<evidence type="ECO:0000256" key="5">
    <source>
        <dbReference type="ARBA" id="ARBA00023012"/>
    </source>
</evidence>
<dbReference type="Pfam" id="PF02518">
    <property type="entry name" value="HATPase_c"/>
    <property type="match status" value="1"/>
</dbReference>
<dbReference type="Proteomes" id="UP000617628">
    <property type="component" value="Unassembled WGS sequence"/>
</dbReference>
<evidence type="ECO:0000313" key="7">
    <source>
        <dbReference type="EMBL" id="MBK1880260.1"/>
    </source>
</evidence>
<dbReference type="InterPro" id="IPR036890">
    <property type="entry name" value="HATPase_C_sf"/>
</dbReference>
<sequence length="394" mass="44022">MPLKAEEIQIFYEISMSIGSELDCRSMLKEALGKYLRKLNLSASCLLRKVATGEGKFAFEPYYRLPKMSVLNRASQMVEARIDSEYDQAGIASLQAELPFTVESSAGEKAYFFDLPDFGILVLVKSEGSLRQSTVRSLAPLNRKLAHALSACLQKEALSRSEERLEKANEQLQEWNTDKLSFIQYISHELNTPLNWIGSLNMIEEETLSPDSQRCVEFVRKGFLRISKLAQLASDYFEKSRLNWPGQPTQVLLAALREELRSRFESKAQVKGVPLTFEGDWSGELSLDAKGLLEVLESLIENAVGFSDFGEAVKVELAKGGETIRFRVEDQGVGIEPNLQGAIFKPCQIPEHKRTPGGYGFSLPCARLICEANKWSLKVESEGLGQGSCFELTL</sequence>
<comment type="caution">
    <text evidence="7">The sequence shown here is derived from an EMBL/GenBank/DDBJ whole genome shotgun (WGS) entry which is preliminary data.</text>
</comment>
<organism evidence="7 8">
    <name type="scientific">Pelagicoccus mobilis</name>
    <dbReference type="NCBI Taxonomy" id="415221"/>
    <lineage>
        <taxon>Bacteria</taxon>
        <taxon>Pseudomonadati</taxon>
        <taxon>Verrucomicrobiota</taxon>
        <taxon>Opitutia</taxon>
        <taxon>Puniceicoccales</taxon>
        <taxon>Pelagicoccaceae</taxon>
        <taxon>Pelagicoccus</taxon>
    </lineage>
</organism>
<evidence type="ECO:0000256" key="3">
    <source>
        <dbReference type="ARBA" id="ARBA00022679"/>
    </source>
</evidence>
<keyword evidence="5" id="KW-0902">Two-component regulatory system</keyword>
<feature type="domain" description="Histidine kinase" evidence="6">
    <location>
        <begin position="185"/>
        <end position="394"/>
    </location>
</feature>
<dbReference type="PROSITE" id="PS50109">
    <property type="entry name" value="HIS_KIN"/>
    <property type="match status" value="1"/>
</dbReference>
<dbReference type="PANTHER" id="PTHR43711">
    <property type="entry name" value="TWO-COMPONENT HISTIDINE KINASE"/>
    <property type="match status" value="1"/>
</dbReference>
<keyword evidence="8" id="KW-1185">Reference proteome</keyword>
<dbReference type="InterPro" id="IPR050736">
    <property type="entry name" value="Sensor_HK_Regulatory"/>
</dbReference>
<protein>
    <recommendedName>
        <fullName evidence="2">histidine kinase</fullName>
        <ecNumber evidence="2">2.7.13.3</ecNumber>
    </recommendedName>
</protein>
<dbReference type="InterPro" id="IPR003594">
    <property type="entry name" value="HATPase_dom"/>
</dbReference>
<dbReference type="PANTHER" id="PTHR43711:SF1">
    <property type="entry name" value="HISTIDINE KINASE 1"/>
    <property type="match status" value="1"/>
</dbReference>
<dbReference type="Gene3D" id="3.30.565.10">
    <property type="entry name" value="Histidine kinase-like ATPase, C-terminal domain"/>
    <property type="match status" value="1"/>
</dbReference>
<dbReference type="CDD" id="cd00082">
    <property type="entry name" value="HisKA"/>
    <property type="match status" value="1"/>
</dbReference>
<gene>
    <name evidence="7" type="ORF">JIN87_25475</name>
</gene>
<comment type="catalytic activity">
    <reaction evidence="1">
        <text>ATP + protein L-histidine = ADP + protein N-phospho-L-histidine.</text>
        <dbReference type="EC" id="2.7.13.3"/>
    </reaction>
</comment>
<dbReference type="InterPro" id="IPR003661">
    <property type="entry name" value="HisK_dim/P_dom"/>
</dbReference>
<keyword evidence="3" id="KW-0808">Transferase</keyword>
<dbReference type="Gene3D" id="1.10.287.130">
    <property type="match status" value="1"/>
</dbReference>
<evidence type="ECO:0000313" key="8">
    <source>
        <dbReference type="Proteomes" id="UP000617628"/>
    </source>
</evidence>
<evidence type="ECO:0000256" key="1">
    <source>
        <dbReference type="ARBA" id="ARBA00000085"/>
    </source>
</evidence>
<evidence type="ECO:0000256" key="2">
    <source>
        <dbReference type="ARBA" id="ARBA00012438"/>
    </source>
</evidence>
<dbReference type="EC" id="2.7.13.3" evidence="2"/>